<keyword evidence="4 9" id="KW-0547">Nucleotide-binding</keyword>
<dbReference type="Pfam" id="PF10609">
    <property type="entry name" value="ParA"/>
    <property type="match status" value="1"/>
</dbReference>
<comment type="function">
    <text evidence="9">Binds and transfers iron-sulfur (Fe-S) clusters to target apoproteins. Can hydrolyze ATP.</text>
</comment>
<feature type="binding site" evidence="9">
    <location>
        <begin position="134"/>
        <end position="141"/>
    </location>
    <ligand>
        <name>ATP</name>
        <dbReference type="ChEBI" id="CHEBI:30616"/>
    </ligand>
</feature>
<feature type="region of interest" description="Disordered" evidence="10">
    <location>
        <begin position="87"/>
        <end position="122"/>
    </location>
</feature>
<dbReference type="PANTHER" id="PTHR42961:SF2">
    <property type="entry name" value="IRON-SULFUR PROTEIN NUBPL"/>
    <property type="match status" value="1"/>
</dbReference>
<dbReference type="GO" id="GO:0140663">
    <property type="term" value="F:ATP-dependent FeS chaperone activity"/>
    <property type="evidence" value="ECO:0007669"/>
    <property type="project" value="InterPro"/>
</dbReference>
<evidence type="ECO:0000259" key="11">
    <source>
        <dbReference type="Pfam" id="PF01883"/>
    </source>
</evidence>
<evidence type="ECO:0000256" key="5">
    <source>
        <dbReference type="ARBA" id="ARBA00022840"/>
    </source>
</evidence>
<dbReference type="InterPro" id="IPR019591">
    <property type="entry name" value="Mrp/NBP35_ATP-bd"/>
</dbReference>
<comment type="caution">
    <text evidence="12">The sequence shown here is derived from an EMBL/GenBank/DDBJ whole genome shotgun (WGS) entry which is preliminary data.</text>
</comment>
<keyword evidence="9" id="KW-0378">Hydrolase</keyword>
<dbReference type="HAMAP" id="MF_02040">
    <property type="entry name" value="Mrp_NBP35"/>
    <property type="match status" value="1"/>
</dbReference>
<dbReference type="SUPFAM" id="SSF52540">
    <property type="entry name" value="P-loop containing nucleoside triphosphate hydrolases"/>
    <property type="match status" value="1"/>
</dbReference>
<comment type="similarity">
    <text evidence="2">In the C-terminal section; belongs to the Mrp/NBP35 ATP-binding proteins family.</text>
</comment>
<proteinExistence type="inferred from homology"/>
<gene>
    <name evidence="12" type="ORF">ASILVAE211_00120</name>
</gene>
<name>A0A964DX02_9PROT</name>
<evidence type="ECO:0000256" key="9">
    <source>
        <dbReference type="HAMAP-Rule" id="MF_02040"/>
    </source>
</evidence>
<accession>A0A964DX02</accession>
<dbReference type="GO" id="GO:0005524">
    <property type="term" value="F:ATP binding"/>
    <property type="evidence" value="ECO:0007669"/>
    <property type="project" value="UniProtKB-UniRule"/>
</dbReference>
<evidence type="ECO:0000256" key="3">
    <source>
        <dbReference type="ARBA" id="ARBA00022723"/>
    </source>
</evidence>
<dbReference type="GO" id="GO:0046872">
    <property type="term" value="F:metal ion binding"/>
    <property type="evidence" value="ECO:0007669"/>
    <property type="project" value="UniProtKB-KW"/>
</dbReference>
<evidence type="ECO:0000313" key="12">
    <source>
        <dbReference type="EMBL" id="MCB8873569.1"/>
    </source>
</evidence>
<feature type="compositionally biased region" description="Low complexity" evidence="10">
    <location>
        <begin position="92"/>
        <end position="102"/>
    </location>
</feature>
<sequence length="377" mass="39357">MAEHDDALAAATRRLITAFQAEDTKGELLGSTQLDGIAVRDGLVQVTLGVDRARAGSLEQARRAAEAAIARLPGVRNATVVLTAHRTGQESAAAPAAPTGHAHGPHSHGGANRPPAPKPQPIPGVAHIIAVGSGKGGVGKSTVSVNLAVAMARAGLRVGLMDADIYGPSLPRMLGANRKPDVRGDRLMPVEAWGIKAMSMGFLVEEDSAMIWRGPMIMGAVQQFLAQVEWGELDVLVVDLPPGTGDIQLTLSQKAKVTGAVIVSTPQDIALIDARRAVKMFEKVEIPIFGLIENMSYFCCPNCGHQTNIFGHGGARAEAKTLGQAFLGEIPLLAEVRALSDAGTPVVSEAPQSDAGLAFAAIVDQLLVRLKTESEAI</sequence>
<evidence type="ECO:0000256" key="10">
    <source>
        <dbReference type="SAM" id="MobiDB-lite"/>
    </source>
</evidence>
<dbReference type="InterPro" id="IPR044304">
    <property type="entry name" value="NUBPL-like"/>
</dbReference>
<comment type="similarity">
    <text evidence="8 9">Belongs to the Mrp/NBP35 ATP-binding proteins family.</text>
</comment>
<dbReference type="InterPro" id="IPR000808">
    <property type="entry name" value="Mrp-like_CS"/>
</dbReference>
<evidence type="ECO:0000256" key="6">
    <source>
        <dbReference type="ARBA" id="ARBA00023004"/>
    </source>
</evidence>
<dbReference type="RefSeq" id="WP_227319261.1">
    <property type="nucleotide sequence ID" value="NZ_JAESVB010000001.1"/>
</dbReference>
<dbReference type="InterPro" id="IPR033756">
    <property type="entry name" value="YlxH/NBP35"/>
</dbReference>
<dbReference type="EMBL" id="JAESVB010000001">
    <property type="protein sequence ID" value="MCB8873569.1"/>
    <property type="molecule type" value="Genomic_DNA"/>
</dbReference>
<dbReference type="InterPro" id="IPR027417">
    <property type="entry name" value="P-loop_NTPase"/>
</dbReference>
<dbReference type="Gene3D" id="3.40.50.300">
    <property type="entry name" value="P-loop containing nucleotide triphosphate hydrolases"/>
    <property type="match status" value="1"/>
</dbReference>
<reference evidence="12" key="2">
    <citation type="submission" date="2021-01" db="EMBL/GenBank/DDBJ databases">
        <authorList>
            <person name="Mieszkin S."/>
            <person name="Pouder E."/>
            <person name="Alain K."/>
        </authorList>
    </citation>
    <scope>NUCLEOTIDE SEQUENCE</scope>
    <source>
        <strain evidence="12">HW T2.11</strain>
    </source>
</reference>
<dbReference type="Proteomes" id="UP000708298">
    <property type="component" value="Unassembled WGS sequence"/>
</dbReference>
<reference evidence="12" key="1">
    <citation type="journal article" date="2021" name="Microorganisms">
        <title>Acidisoma silvae sp. nov. and Acidisomacellulosilytica sp. nov., Two Acidophilic Bacteria Isolated from Decaying Wood, Hydrolyzing Cellulose and Producing Poly-3-hydroxybutyrate.</title>
        <authorList>
            <person name="Mieszkin S."/>
            <person name="Pouder E."/>
            <person name="Uroz S."/>
            <person name="Simon-Colin C."/>
            <person name="Alain K."/>
        </authorList>
    </citation>
    <scope>NUCLEOTIDE SEQUENCE</scope>
    <source>
        <strain evidence="12">HW T2.11</strain>
    </source>
</reference>
<dbReference type="FunFam" id="3.40.50.300:FF:000418">
    <property type="entry name" value="Iron-sulfur cluster carrier protein"/>
    <property type="match status" value="1"/>
</dbReference>
<feature type="domain" description="MIP18 family-like" evidence="11">
    <location>
        <begin position="33"/>
        <end position="80"/>
    </location>
</feature>
<dbReference type="CDD" id="cd02037">
    <property type="entry name" value="Mrp_NBP35"/>
    <property type="match status" value="1"/>
</dbReference>
<dbReference type="PANTHER" id="PTHR42961">
    <property type="entry name" value="IRON-SULFUR PROTEIN NUBPL"/>
    <property type="match status" value="1"/>
</dbReference>
<dbReference type="GO" id="GO:0016226">
    <property type="term" value="P:iron-sulfur cluster assembly"/>
    <property type="evidence" value="ECO:0007669"/>
    <property type="project" value="InterPro"/>
</dbReference>
<evidence type="ECO:0000256" key="8">
    <source>
        <dbReference type="ARBA" id="ARBA00024036"/>
    </source>
</evidence>
<dbReference type="GO" id="GO:0051539">
    <property type="term" value="F:4 iron, 4 sulfur cluster binding"/>
    <property type="evidence" value="ECO:0007669"/>
    <property type="project" value="TreeGrafter"/>
</dbReference>
<comment type="similarity">
    <text evidence="1">In the N-terminal section; belongs to the MIP18 family.</text>
</comment>
<dbReference type="AlphaFoldDB" id="A0A964DX02"/>
<keyword evidence="3 9" id="KW-0479">Metal-binding</keyword>
<keyword evidence="7 9" id="KW-0411">Iron-sulfur</keyword>
<dbReference type="Pfam" id="PF01883">
    <property type="entry name" value="FeS_assembly_P"/>
    <property type="match status" value="1"/>
</dbReference>
<organism evidence="12 13">
    <name type="scientific">Acidisoma silvae</name>
    <dbReference type="NCBI Taxonomy" id="2802396"/>
    <lineage>
        <taxon>Bacteria</taxon>
        <taxon>Pseudomonadati</taxon>
        <taxon>Pseudomonadota</taxon>
        <taxon>Alphaproteobacteria</taxon>
        <taxon>Acetobacterales</taxon>
        <taxon>Acidocellaceae</taxon>
        <taxon>Acidisoma</taxon>
    </lineage>
</organism>
<dbReference type="PROSITE" id="PS01215">
    <property type="entry name" value="MRP"/>
    <property type="match status" value="1"/>
</dbReference>
<evidence type="ECO:0000256" key="7">
    <source>
        <dbReference type="ARBA" id="ARBA00023014"/>
    </source>
</evidence>
<evidence type="ECO:0000256" key="1">
    <source>
        <dbReference type="ARBA" id="ARBA00007352"/>
    </source>
</evidence>
<protein>
    <recommendedName>
        <fullName evidence="9">Iron-sulfur cluster carrier protein</fullName>
    </recommendedName>
</protein>
<evidence type="ECO:0000256" key="4">
    <source>
        <dbReference type="ARBA" id="ARBA00022741"/>
    </source>
</evidence>
<keyword evidence="5 9" id="KW-0067">ATP-binding</keyword>
<dbReference type="GO" id="GO:0016887">
    <property type="term" value="F:ATP hydrolysis activity"/>
    <property type="evidence" value="ECO:0007669"/>
    <property type="project" value="UniProtKB-UniRule"/>
</dbReference>
<evidence type="ECO:0000256" key="2">
    <source>
        <dbReference type="ARBA" id="ARBA00008205"/>
    </source>
</evidence>
<evidence type="ECO:0000313" key="13">
    <source>
        <dbReference type="Proteomes" id="UP000708298"/>
    </source>
</evidence>
<comment type="subunit">
    <text evidence="9">Homodimer.</text>
</comment>
<keyword evidence="6 9" id="KW-0408">Iron</keyword>
<dbReference type="InterPro" id="IPR002744">
    <property type="entry name" value="MIP18-like"/>
</dbReference>
<keyword evidence="13" id="KW-1185">Reference proteome</keyword>